<name>A0A8R1EEX8_CAEJA</name>
<dbReference type="AlphaFoldDB" id="A0A8R1EEX8"/>
<accession>A0A8R1EEX8</accession>
<sequence>MFRILPKLDVLKIAGFIPENRRIPAGVLPDSDRSIAKVLSKPNRHYVFAQTTPPPAGILPKCFRSIAEVRPKFKSGRNVAGVEK</sequence>
<organism evidence="1 2">
    <name type="scientific">Caenorhabditis japonica</name>
    <dbReference type="NCBI Taxonomy" id="281687"/>
    <lineage>
        <taxon>Eukaryota</taxon>
        <taxon>Metazoa</taxon>
        <taxon>Ecdysozoa</taxon>
        <taxon>Nematoda</taxon>
        <taxon>Chromadorea</taxon>
        <taxon>Rhabditida</taxon>
        <taxon>Rhabditina</taxon>
        <taxon>Rhabditomorpha</taxon>
        <taxon>Rhabditoidea</taxon>
        <taxon>Rhabditidae</taxon>
        <taxon>Peloderinae</taxon>
        <taxon>Caenorhabditis</taxon>
    </lineage>
</organism>
<reference evidence="2" key="1">
    <citation type="submission" date="2010-08" db="EMBL/GenBank/DDBJ databases">
        <authorList>
            <consortium name="Caenorhabditis japonica Sequencing Consortium"/>
            <person name="Wilson R.K."/>
        </authorList>
    </citation>
    <scope>NUCLEOTIDE SEQUENCE [LARGE SCALE GENOMIC DNA]</scope>
    <source>
        <strain evidence="2">DF5081</strain>
    </source>
</reference>
<dbReference type="Proteomes" id="UP000005237">
    <property type="component" value="Unassembled WGS sequence"/>
</dbReference>
<evidence type="ECO:0000313" key="2">
    <source>
        <dbReference type="Proteomes" id="UP000005237"/>
    </source>
</evidence>
<evidence type="ECO:0000313" key="1">
    <source>
        <dbReference type="EnsemblMetazoa" id="CJA34865.1"/>
    </source>
</evidence>
<reference evidence="1" key="2">
    <citation type="submission" date="2022-06" db="UniProtKB">
        <authorList>
            <consortium name="EnsemblMetazoa"/>
        </authorList>
    </citation>
    <scope>IDENTIFICATION</scope>
    <source>
        <strain evidence="1">DF5081</strain>
    </source>
</reference>
<keyword evidence="2" id="KW-1185">Reference proteome</keyword>
<proteinExistence type="predicted"/>
<dbReference type="EnsemblMetazoa" id="CJA34865.1">
    <property type="protein sequence ID" value="CJA34865.1"/>
    <property type="gene ID" value="WBGene00210712"/>
</dbReference>
<protein>
    <submittedName>
        <fullName evidence="1">Uncharacterized protein</fullName>
    </submittedName>
</protein>